<reference evidence="1" key="1">
    <citation type="submission" date="2013-08" db="EMBL/GenBank/DDBJ databases">
        <authorList>
            <person name="Mendez C."/>
            <person name="Richter M."/>
            <person name="Ferrer M."/>
            <person name="Sanchez J."/>
        </authorList>
    </citation>
    <scope>NUCLEOTIDE SEQUENCE</scope>
</reference>
<dbReference type="EMBL" id="AUZX01000801">
    <property type="protein sequence ID" value="EQD80275.1"/>
    <property type="molecule type" value="Genomic_DNA"/>
</dbReference>
<reference evidence="1" key="2">
    <citation type="journal article" date="2014" name="ISME J.">
        <title>Microbial stratification in low pH oxic and suboxic macroscopic growths along an acid mine drainage.</title>
        <authorList>
            <person name="Mendez-Garcia C."/>
            <person name="Mesa V."/>
            <person name="Sprenger R.R."/>
            <person name="Richter M."/>
            <person name="Diez M.S."/>
            <person name="Solano J."/>
            <person name="Bargiela R."/>
            <person name="Golyshina O.V."/>
            <person name="Manteca A."/>
            <person name="Ramos J.L."/>
            <person name="Gallego J.R."/>
            <person name="Llorente I."/>
            <person name="Martins Dos Santos V.A."/>
            <person name="Jensen O.N."/>
            <person name="Pelaez A.I."/>
            <person name="Sanchez J."/>
            <person name="Ferrer M."/>
        </authorList>
    </citation>
    <scope>NUCLEOTIDE SEQUENCE</scope>
</reference>
<proteinExistence type="predicted"/>
<organism evidence="1">
    <name type="scientific">mine drainage metagenome</name>
    <dbReference type="NCBI Taxonomy" id="410659"/>
    <lineage>
        <taxon>unclassified sequences</taxon>
        <taxon>metagenomes</taxon>
        <taxon>ecological metagenomes</taxon>
    </lineage>
</organism>
<dbReference type="AlphaFoldDB" id="T1DE14"/>
<gene>
    <name evidence="1" type="ORF">B1A_01058</name>
</gene>
<protein>
    <submittedName>
        <fullName evidence="1">Uncharacterized protein</fullName>
    </submittedName>
</protein>
<accession>T1DE14</accession>
<name>T1DE14_9ZZZZ</name>
<sequence length="69" mass="7749">MTMIKIDDKEYDLDQLSEEAKAQLTSLQFVDAELQRLGAQAAVLQTARMAYSKVLNDELVAKTDNELTD</sequence>
<comment type="caution">
    <text evidence="1">The sequence shown here is derived from an EMBL/GenBank/DDBJ whole genome shotgun (WGS) entry which is preliminary data.</text>
</comment>
<evidence type="ECO:0000313" key="1">
    <source>
        <dbReference type="EMBL" id="EQD80275.1"/>
    </source>
</evidence>